<reference evidence="1" key="1">
    <citation type="submission" date="2014-09" db="EMBL/GenBank/DDBJ databases">
        <authorList>
            <person name="Magalhaes I.L.F."/>
            <person name="Oliveira U."/>
            <person name="Santos F.R."/>
            <person name="Vidigal T.H.D.A."/>
            <person name="Brescovit A.D."/>
            <person name="Santos A.J."/>
        </authorList>
    </citation>
    <scope>NUCLEOTIDE SEQUENCE</scope>
    <source>
        <tissue evidence="1">Shoot tissue taken approximately 20 cm above the soil surface</tissue>
    </source>
</reference>
<protein>
    <submittedName>
        <fullName evidence="1">PLDP1</fullName>
    </submittedName>
</protein>
<evidence type="ECO:0000313" key="1">
    <source>
        <dbReference type="EMBL" id="JAD76771.1"/>
    </source>
</evidence>
<proteinExistence type="predicted"/>
<reference evidence="1" key="2">
    <citation type="journal article" date="2015" name="Data Brief">
        <title>Shoot transcriptome of the giant reed, Arundo donax.</title>
        <authorList>
            <person name="Barrero R.A."/>
            <person name="Guerrero F.D."/>
            <person name="Moolhuijzen P."/>
            <person name="Goolsby J.A."/>
            <person name="Tidwell J."/>
            <person name="Bellgard S.E."/>
            <person name="Bellgard M.I."/>
        </authorList>
    </citation>
    <scope>NUCLEOTIDE SEQUENCE</scope>
    <source>
        <tissue evidence="1">Shoot tissue taken approximately 20 cm above the soil surface</tissue>
    </source>
</reference>
<dbReference type="EMBL" id="GBRH01221124">
    <property type="protein sequence ID" value="JAD76771.1"/>
    <property type="molecule type" value="Transcribed_RNA"/>
</dbReference>
<dbReference type="AlphaFoldDB" id="A0A0A9CME5"/>
<name>A0A0A9CME5_ARUDO</name>
<accession>A0A0A9CME5</accession>
<organism evidence="1">
    <name type="scientific">Arundo donax</name>
    <name type="common">Giant reed</name>
    <name type="synonym">Donax arundinaceus</name>
    <dbReference type="NCBI Taxonomy" id="35708"/>
    <lineage>
        <taxon>Eukaryota</taxon>
        <taxon>Viridiplantae</taxon>
        <taxon>Streptophyta</taxon>
        <taxon>Embryophyta</taxon>
        <taxon>Tracheophyta</taxon>
        <taxon>Spermatophyta</taxon>
        <taxon>Magnoliopsida</taxon>
        <taxon>Liliopsida</taxon>
        <taxon>Poales</taxon>
        <taxon>Poaceae</taxon>
        <taxon>PACMAD clade</taxon>
        <taxon>Arundinoideae</taxon>
        <taxon>Arundineae</taxon>
        <taxon>Arundo</taxon>
    </lineage>
</organism>
<sequence>METWQEPTLWRGCRPFGVTLFPSLWSSCAKRTCDHSPEKASFIHPHNFFISFLPFFIF</sequence>